<accession>A0AAV7PJG1</accession>
<comment type="caution">
    <text evidence="1">The sequence shown here is derived from an EMBL/GenBank/DDBJ whole genome shotgun (WGS) entry which is preliminary data.</text>
</comment>
<dbReference type="EMBL" id="JANPWB010000011">
    <property type="protein sequence ID" value="KAJ1125450.1"/>
    <property type="molecule type" value="Genomic_DNA"/>
</dbReference>
<organism evidence="1 2">
    <name type="scientific">Pleurodeles waltl</name>
    <name type="common">Iberian ribbed newt</name>
    <dbReference type="NCBI Taxonomy" id="8319"/>
    <lineage>
        <taxon>Eukaryota</taxon>
        <taxon>Metazoa</taxon>
        <taxon>Chordata</taxon>
        <taxon>Craniata</taxon>
        <taxon>Vertebrata</taxon>
        <taxon>Euteleostomi</taxon>
        <taxon>Amphibia</taxon>
        <taxon>Batrachia</taxon>
        <taxon>Caudata</taxon>
        <taxon>Salamandroidea</taxon>
        <taxon>Salamandridae</taxon>
        <taxon>Pleurodelinae</taxon>
        <taxon>Pleurodeles</taxon>
    </lineage>
</organism>
<evidence type="ECO:0000313" key="1">
    <source>
        <dbReference type="EMBL" id="KAJ1125450.1"/>
    </source>
</evidence>
<reference evidence="1" key="1">
    <citation type="journal article" date="2022" name="bioRxiv">
        <title>Sequencing and chromosome-scale assembly of the giantPleurodeles waltlgenome.</title>
        <authorList>
            <person name="Brown T."/>
            <person name="Elewa A."/>
            <person name="Iarovenko S."/>
            <person name="Subramanian E."/>
            <person name="Araus A.J."/>
            <person name="Petzold A."/>
            <person name="Susuki M."/>
            <person name="Suzuki K.-i.T."/>
            <person name="Hayashi T."/>
            <person name="Toyoda A."/>
            <person name="Oliveira C."/>
            <person name="Osipova E."/>
            <person name="Leigh N.D."/>
            <person name="Simon A."/>
            <person name="Yun M.H."/>
        </authorList>
    </citation>
    <scope>NUCLEOTIDE SEQUENCE</scope>
    <source>
        <strain evidence="1">20211129_DDA</strain>
        <tissue evidence="1">Liver</tissue>
    </source>
</reference>
<sequence length="156" mass="17698">MRLVGSKLGPDGLPPSVVLGLDHAKTRAPGLNLCTITYMCEQQKKEMAGTEYGAAYSALRPEALTDTLFDKAVRDGQVQYIKANWETSTTSRCDCEAMKVVIRGLCVQTTYGVRRHLEKDVLDHEAMLRDLEKCLLTQPQRKEEWRQARQVLLEDW</sequence>
<evidence type="ECO:0000313" key="2">
    <source>
        <dbReference type="Proteomes" id="UP001066276"/>
    </source>
</evidence>
<dbReference type="Proteomes" id="UP001066276">
    <property type="component" value="Chromosome 7"/>
</dbReference>
<name>A0AAV7PJG1_PLEWA</name>
<dbReference type="AlphaFoldDB" id="A0AAV7PJG1"/>
<gene>
    <name evidence="1" type="ORF">NDU88_003882</name>
</gene>
<proteinExistence type="predicted"/>
<protein>
    <submittedName>
        <fullName evidence="1">Uncharacterized protein</fullName>
    </submittedName>
</protein>
<keyword evidence="2" id="KW-1185">Reference proteome</keyword>